<dbReference type="InterPro" id="IPR043502">
    <property type="entry name" value="DNA/RNA_pol_sf"/>
</dbReference>
<dbReference type="EMBL" id="BDGG01000017">
    <property type="protein sequence ID" value="GAV08351.1"/>
    <property type="molecule type" value="Genomic_DNA"/>
</dbReference>
<reference evidence="2 3" key="1">
    <citation type="journal article" date="2016" name="Nat. Commun.">
        <title>Extremotolerant tardigrade genome and improved radiotolerance of human cultured cells by tardigrade-unique protein.</title>
        <authorList>
            <person name="Hashimoto T."/>
            <person name="Horikawa D.D."/>
            <person name="Saito Y."/>
            <person name="Kuwahara H."/>
            <person name="Kozuka-Hata H."/>
            <person name="Shin-I T."/>
            <person name="Minakuchi Y."/>
            <person name="Ohishi K."/>
            <person name="Motoyama A."/>
            <person name="Aizu T."/>
            <person name="Enomoto A."/>
            <person name="Kondo K."/>
            <person name="Tanaka S."/>
            <person name="Hara Y."/>
            <person name="Koshikawa S."/>
            <person name="Sagara H."/>
            <person name="Miura T."/>
            <person name="Yokobori S."/>
            <person name="Miyagawa K."/>
            <person name="Suzuki Y."/>
            <person name="Kubo T."/>
            <person name="Oyama M."/>
            <person name="Kohara Y."/>
            <person name="Fujiyama A."/>
            <person name="Arakawa K."/>
            <person name="Katayama T."/>
            <person name="Toyoda A."/>
            <person name="Kunieda T."/>
        </authorList>
    </citation>
    <scope>NUCLEOTIDE SEQUENCE [LARGE SCALE GENOMIC DNA]</scope>
    <source>
        <strain evidence="2 3">YOKOZUNA-1</strain>
    </source>
</reference>
<dbReference type="PANTHER" id="PTHR48462">
    <property type="entry name" value="PROTEIN, PUTATIVE-RELATED"/>
    <property type="match status" value="1"/>
</dbReference>
<evidence type="ECO:0000313" key="3">
    <source>
        <dbReference type="Proteomes" id="UP000186922"/>
    </source>
</evidence>
<dbReference type="Pfam" id="PF00078">
    <property type="entry name" value="RVT_1"/>
    <property type="match status" value="1"/>
</dbReference>
<gene>
    <name evidence="2" type="primary">RvY_18061</name>
    <name evidence="2" type="synonym">RvY_18061.1</name>
    <name evidence="2" type="ORF">RvY_18061-1</name>
</gene>
<dbReference type="AlphaFoldDB" id="A0A1D1W4H6"/>
<evidence type="ECO:0000313" key="2">
    <source>
        <dbReference type="EMBL" id="GAV08351.1"/>
    </source>
</evidence>
<dbReference type="PANTHER" id="PTHR48462:SF1">
    <property type="entry name" value="PROTEIN, PUTATIVE-RELATED"/>
    <property type="match status" value="1"/>
</dbReference>
<feature type="domain" description="Reverse transcriptase" evidence="1">
    <location>
        <begin position="120"/>
        <end position="364"/>
    </location>
</feature>
<proteinExistence type="predicted"/>
<dbReference type="STRING" id="947166.A0A1D1W4H6"/>
<comment type="caution">
    <text evidence="2">The sequence shown here is derived from an EMBL/GenBank/DDBJ whole genome shotgun (WGS) entry which is preliminary data.</text>
</comment>
<dbReference type="SUPFAM" id="SSF56672">
    <property type="entry name" value="DNA/RNA polymerases"/>
    <property type="match status" value="1"/>
</dbReference>
<name>A0A1D1W4H6_RAMVA</name>
<evidence type="ECO:0000259" key="1">
    <source>
        <dbReference type="PROSITE" id="PS50878"/>
    </source>
</evidence>
<dbReference type="PROSITE" id="PS50878">
    <property type="entry name" value="RT_POL"/>
    <property type="match status" value="1"/>
</dbReference>
<dbReference type="OrthoDB" id="7485566at2759"/>
<protein>
    <recommendedName>
        <fullName evidence="1">Reverse transcriptase domain-containing protein</fullName>
    </recommendedName>
</protein>
<accession>A0A1D1W4H6</accession>
<organism evidence="2 3">
    <name type="scientific">Ramazzottius varieornatus</name>
    <name type="common">Water bear</name>
    <name type="synonym">Tardigrade</name>
    <dbReference type="NCBI Taxonomy" id="947166"/>
    <lineage>
        <taxon>Eukaryota</taxon>
        <taxon>Metazoa</taxon>
        <taxon>Ecdysozoa</taxon>
        <taxon>Tardigrada</taxon>
        <taxon>Eutardigrada</taxon>
        <taxon>Parachela</taxon>
        <taxon>Hypsibioidea</taxon>
        <taxon>Ramazzottiidae</taxon>
        <taxon>Ramazzottius</taxon>
    </lineage>
</organism>
<dbReference type="Proteomes" id="UP000186922">
    <property type="component" value="Unassembled WGS sequence"/>
</dbReference>
<keyword evidence="3" id="KW-1185">Reference proteome</keyword>
<sequence>MKRRVELKLNGDDISGAVRVPASEDVIAPMSTETLEELRKKHPPEHQDAHFPSKECFGPPSPPVITEELMSAVSSIPCDSAGGPDGLRPRHLKDLLVGLRDPMSLQLAQALADLVGLMLDGKVPEDVCPALYGASLIALLKKTGGIRPIAVGNTRKIVSKRVMEATGKLIRPQQLGYGTRGGAEAAVHSTRAFLSGQTGCQTLLKLDFRNAFNSVHRDRLLEEAQKFLPEIYPFIFQMYRSPKNLIYGEHVIPSARGVQQGDPLGPLLFCLLTRNLSKSLQSPFNVWYLDDATLGGDFELVSRDLQTIVEIGPSMSLELNTSKCEFVVCGGTPTQQVTRQKMKLLCPGVIFPDKETLTLLGTPVSPKRSLRS</sequence>
<dbReference type="InterPro" id="IPR000477">
    <property type="entry name" value="RT_dom"/>
</dbReference>